<reference evidence="2 3" key="1">
    <citation type="submission" date="2018-10" db="EMBL/GenBank/DDBJ databases">
        <title>Genome sequencing of Pedobacter jejuensis TNB23.</title>
        <authorList>
            <person name="Cho Y.-J."/>
            <person name="Cho A."/>
            <person name="Kim O.-S."/>
        </authorList>
    </citation>
    <scope>NUCLEOTIDE SEQUENCE [LARGE SCALE GENOMIC DNA]</scope>
    <source>
        <strain evidence="2 3">TNB23</strain>
    </source>
</reference>
<keyword evidence="3" id="KW-1185">Reference proteome</keyword>
<name>A0A3N0BSZ5_9SPHI</name>
<gene>
    <name evidence="2" type="ORF">D7004_11780</name>
</gene>
<dbReference type="EMBL" id="RBEE01000023">
    <property type="protein sequence ID" value="RNL52244.1"/>
    <property type="molecule type" value="Genomic_DNA"/>
</dbReference>
<organism evidence="2 3">
    <name type="scientific">Pedobacter jejuensis</name>
    <dbReference type="NCBI Taxonomy" id="1268550"/>
    <lineage>
        <taxon>Bacteria</taxon>
        <taxon>Pseudomonadati</taxon>
        <taxon>Bacteroidota</taxon>
        <taxon>Sphingobacteriia</taxon>
        <taxon>Sphingobacteriales</taxon>
        <taxon>Sphingobacteriaceae</taxon>
        <taxon>Pedobacter</taxon>
    </lineage>
</organism>
<dbReference type="InterPro" id="IPR021782">
    <property type="entry name" value="DUF3347"/>
</dbReference>
<protein>
    <submittedName>
        <fullName evidence="2">DUF3347 domain-containing protein</fullName>
    </submittedName>
</protein>
<proteinExistence type="predicted"/>
<sequence>MKRILGVTILASLMACNQSEKKSTDLKDTDTVSVATKTNKVVIKDAKKEQIFLQYENLKNALVKSDSSDAQKAAKELQTSLANFEGCETTASIAKNIADTNDLIAQRKDFTALSMDLIAFVKADELEQGTIYVQHCPMANKGDGGDWLSTEKEIRNPYYGKEMLECGRVTEEIKAK</sequence>
<accession>A0A3N0BSZ5</accession>
<comment type="caution">
    <text evidence="2">The sequence shown here is derived from an EMBL/GenBank/DDBJ whole genome shotgun (WGS) entry which is preliminary data.</text>
</comment>
<evidence type="ECO:0000259" key="1">
    <source>
        <dbReference type="Pfam" id="PF11827"/>
    </source>
</evidence>
<feature type="domain" description="DUF3347" evidence="1">
    <location>
        <begin position="51"/>
        <end position="127"/>
    </location>
</feature>
<evidence type="ECO:0000313" key="2">
    <source>
        <dbReference type="EMBL" id="RNL52244.1"/>
    </source>
</evidence>
<dbReference type="AlphaFoldDB" id="A0A3N0BSZ5"/>
<dbReference type="PROSITE" id="PS51257">
    <property type="entry name" value="PROKAR_LIPOPROTEIN"/>
    <property type="match status" value="1"/>
</dbReference>
<evidence type="ECO:0000313" key="3">
    <source>
        <dbReference type="Proteomes" id="UP000274046"/>
    </source>
</evidence>
<dbReference type="Pfam" id="PF11827">
    <property type="entry name" value="DUF3347"/>
    <property type="match status" value="1"/>
</dbReference>
<dbReference type="OrthoDB" id="5513217at2"/>
<dbReference type="RefSeq" id="WP_123206049.1">
    <property type="nucleotide sequence ID" value="NZ_RBEE01000023.1"/>
</dbReference>
<dbReference type="Proteomes" id="UP000274046">
    <property type="component" value="Unassembled WGS sequence"/>
</dbReference>